<protein>
    <recommendedName>
        <fullName evidence="3">Phage major capsid protein</fullName>
    </recommendedName>
</protein>
<dbReference type="SUPFAM" id="SSF56563">
    <property type="entry name" value="Major capsid protein gp5"/>
    <property type="match status" value="1"/>
</dbReference>
<reference evidence="1 2" key="1">
    <citation type="journal article" date="2019" name="Int. J. Syst. Evol. Microbiol.">
        <title>The Global Catalogue of Microorganisms (GCM) 10K type strain sequencing project: providing services to taxonomists for standard genome sequencing and annotation.</title>
        <authorList>
            <consortium name="The Broad Institute Genomics Platform"/>
            <consortium name="The Broad Institute Genome Sequencing Center for Infectious Disease"/>
            <person name="Wu L."/>
            <person name="Ma J."/>
        </authorList>
    </citation>
    <scope>NUCLEOTIDE SEQUENCE [LARGE SCALE GENOMIC DNA]</scope>
    <source>
        <strain evidence="1 2">DSM 29988</strain>
    </source>
</reference>
<gene>
    <name evidence="1" type="ORF">ACFQJC_05025</name>
</gene>
<dbReference type="EMBL" id="JBHTAA010000001">
    <property type="protein sequence ID" value="MFC7202868.1"/>
    <property type="molecule type" value="Genomic_DNA"/>
</dbReference>
<dbReference type="Proteomes" id="UP001596481">
    <property type="component" value="Unassembled WGS sequence"/>
</dbReference>
<dbReference type="RefSeq" id="WP_390222155.1">
    <property type="nucleotide sequence ID" value="NZ_JBHTAA010000001.1"/>
</dbReference>
<evidence type="ECO:0000313" key="2">
    <source>
        <dbReference type="Proteomes" id="UP001596481"/>
    </source>
</evidence>
<accession>A0ABD5ZD83</accession>
<organism evidence="1 2">
    <name type="scientific">Haloferax namakaokahaiae</name>
    <dbReference type="NCBI Taxonomy" id="1748331"/>
    <lineage>
        <taxon>Archaea</taxon>
        <taxon>Methanobacteriati</taxon>
        <taxon>Methanobacteriota</taxon>
        <taxon>Stenosarchaea group</taxon>
        <taxon>Halobacteria</taxon>
        <taxon>Halobacteriales</taxon>
        <taxon>Haloferacaceae</taxon>
        <taxon>Haloferax</taxon>
    </lineage>
</organism>
<sequence>MAQTASEIIDDDDVRAIVDKIRNKKYQNRRAFRQYDATNNDSNSVTFPVSDGDFDGDVAEVPPGSEYPRSTKSYSKVSAVHTKYGLEIAIPDEDVEDSVIPITMDQEEDLIRAEETRVDGIAYGVLSGNTNSAGPIDANSNSNGVIEYADVVAARQRAFLDELDLGELMLISGGMNMQDFLNMDEFTQASELGDQVIQQGILPGGNMVGQQAFLGTVSDIPVYLSNTGDYSDGEAYLVDPTNFGWESTRRAVDVTQYREEKQEQDVWQIDQRVDFVATQATANIGIQS</sequence>
<evidence type="ECO:0000313" key="1">
    <source>
        <dbReference type="EMBL" id="MFC7202868.1"/>
    </source>
</evidence>
<dbReference type="AlphaFoldDB" id="A0ABD5ZD83"/>
<comment type="caution">
    <text evidence="1">The sequence shown here is derived from an EMBL/GenBank/DDBJ whole genome shotgun (WGS) entry which is preliminary data.</text>
</comment>
<name>A0ABD5ZD83_9EURY</name>
<keyword evidence="2" id="KW-1185">Reference proteome</keyword>
<evidence type="ECO:0008006" key="3">
    <source>
        <dbReference type="Google" id="ProtNLM"/>
    </source>
</evidence>
<proteinExistence type="predicted"/>